<dbReference type="EMBL" id="JADCNM010000010">
    <property type="protein sequence ID" value="KAG0465315.1"/>
    <property type="molecule type" value="Genomic_DNA"/>
</dbReference>
<protein>
    <submittedName>
        <fullName evidence="1">Uncharacterized protein</fullName>
    </submittedName>
</protein>
<dbReference type="AlphaFoldDB" id="A0A835Q6V6"/>
<name>A0A835Q6V6_VANPL</name>
<sequence length="50" mass="5549">MGDSKKGCEWHAVLEEAEDLAGLQKGNKIPLTHQMHLSQEDLNKIFIGMG</sequence>
<accession>A0A835Q6V6</accession>
<reference evidence="1 2" key="1">
    <citation type="journal article" date="2020" name="Nat. Food">
        <title>A phased Vanilla planifolia genome enables genetic improvement of flavour and production.</title>
        <authorList>
            <person name="Hasing T."/>
            <person name="Tang H."/>
            <person name="Brym M."/>
            <person name="Khazi F."/>
            <person name="Huang T."/>
            <person name="Chambers A.H."/>
        </authorList>
    </citation>
    <scope>NUCLEOTIDE SEQUENCE [LARGE SCALE GENOMIC DNA]</scope>
    <source>
        <tissue evidence="1">Leaf</tissue>
    </source>
</reference>
<evidence type="ECO:0000313" key="1">
    <source>
        <dbReference type="EMBL" id="KAG0465315.1"/>
    </source>
</evidence>
<dbReference type="Proteomes" id="UP000639772">
    <property type="component" value="Chromosome 10"/>
</dbReference>
<gene>
    <name evidence="1" type="ORF">HPP92_019479</name>
</gene>
<evidence type="ECO:0000313" key="2">
    <source>
        <dbReference type="Proteomes" id="UP000639772"/>
    </source>
</evidence>
<proteinExistence type="predicted"/>
<comment type="caution">
    <text evidence="1">The sequence shown here is derived from an EMBL/GenBank/DDBJ whole genome shotgun (WGS) entry which is preliminary data.</text>
</comment>
<organism evidence="1 2">
    <name type="scientific">Vanilla planifolia</name>
    <name type="common">Vanilla</name>
    <dbReference type="NCBI Taxonomy" id="51239"/>
    <lineage>
        <taxon>Eukaryota</taxon>
        <taxon>Viridiplantae</taxon>
        <taxon>Streptophyta</taxon>
        <taxon>Embryophyta</taxon>
        <taxon>Tracheophyta</taxon>
        <taxon>Spermatophyta</taxon>
        <taxon>Magnoliopsida</taxon>
        <taxon>Liliopsida</taxon>
        <taxon>Asparagales</taxon>
        <taxon>Orchidaceae</taxon>
        <taxon>Vanilloideae</taxon>
        <taxon>Vanilleae</taxon>
        <taxon>Vanilla</taxon>
    </lineage>
</organism>